<keyword evidence="2" id="KW-1185">Reference proteome</keyword>
<comment type="caution">
    <text evidence="1">The sequence shown here is derived from an EMBL/GenBank/DDBJ whole genome shotgun (WGS) entry which is preliminary data.</text>
</comment>
<evidence type="ECO:0000313" key="2">
    <source>
        <dbReference type="Proteomes" id="UP000637359"/>
    </source>
</evidence>
<reference evidence="1" key="1">
    <citation type="submission" date="2020-08" db="EMBL/GenBank/DDBJ databases">
        <title>Genome public.</title>
        <authorList>
            <person name="Liu C."/>
            <person name="Sun Q."/>
        </authorList>
    </citation>
    <scope>NUCLEOTIDE SEQUENCE</scope>
    <source>
        <strain evidence="1">BX22</strain>
    </source>
</reference>
<dbReference type="EMBL" id="JACOOL010000022">
    <property type="protein sequence ID" value="MBC5638821.1"/>
    <property type="molecule type" value="Genomic_DNA"/>
</dbReference>
<dbReference type="InterPro" id="IPR019646">
    <property type="entry name" value="Aminoglyc_AdlTrfase"/>
</dbReference>
<gene>
    <name evidence="1" type="ORF">H8S33_18785</name>
</gene>
<dbReference type="AlphaFoldDB" id="A0A923L958"/>
<protein>
    <recommendedName>
        <fullName evidence="3">Aminoglycoside-2''-adenylyltransferase</fullName>
    </recommendedName>
</protein>
<accession>A0A923L958</accession>
<dbReference type="InterPro" id="IPR043519">
    <property type="entry name" value="NT_sf"/>
</dbReference>
<dbReference type="Pfam" id="PF10706">
    <property type="entry name" value="Aminoglyc_resit"/>
    <property type="match status" value="1"/>
</dbReference>
<dbReference type="Gene3D" id="3.30.460.40">
    <property type="match status" value="1"/>
</dbReference>
<dbReference type="SUPFAM" id="SSF81301">
    <property type="entry name" value="Nucleotidyltransferase"/>
    <property type="match status" value="1"/>
</dbReference>
<evidence type="ECO:0008006" key="3">
    <source>
        <dbReference type="Google" id="ProtNLM"/>
    </source>
</evidence>
<organism evidence="1 2">
    <name type="scientific">Ornithinibacillus hominis</name>
    <dbReference type="NCBI Taxonomy" id="2763055"/>
    <lineage>
        <taxon>Bacteria</taxon>
        <taxon>Bacillati</taxon>
        <taxon>Bacillota</taxon>
        <taxon>Bacilli</taxon>
        <taxon>Bacillales</taxon>
        <taxon>Bacillaceae</taxon>
        <taxon>Ornithinibacillus</taxon>
    </lineage>
</organism>
<proteinExistence type="predicted"/>
<dbReference type="Proteomes" id="UP000637359">
    <property type="component" value="Unassembled WGS sequence"/>
</dbReference>
<name>A0A923L958_9BACI</name>
<sequence>MVDENVGLETKSQLHVLSEIIEIFKELDSEFWLRGGWAIDFLLGKITRTHSDIDIVTWITTREQLEKALEKAGYEKVPVGEQFRNRQSDFRKDNVEVSFGYVTHNSDGRIILNGLPEWGWREDALFQQYFQLHGISAKVLHPKQLLEEKETYEQIGRPYRQKDAESKKLLYRIISDFNYLARY</sequence>
<evidence type="ECO:0000313" key="1">
    <source>
        <dbReference type="EMBL" id="MBC5638821.1"/>
    </source>
</evidence>